<dbReference type="Pfam" id="PF03729">
    <property type="entry name" value="DUF308"/>
    <property type="match status" value="1"/>
</dbReference>
<feature type="transmembrane region" description="Helical" evidence="1">
    <location>
        <begin position="145"/>
        <end position="168"/>
    </location>
</feature>
<dbReference type="AlphaFoldDB" id="A0A2U9NVE6"/>
<dbReference type="RefSeq" id="WP_110626064.1">
    <property type="nucleotide sequence ID" value="NZ_CP029788.1"/>
</dbReference>
<gene>
    <name evidence="2" type="ORF">DMT42_01485</name>
</gene>
<organism evidence="2 3">
    <name type="scientific">Streptomyces actuosus</name>
    <dbReference type="NCBI Taxonomy" id="1885"/>
    <lineage>
        <taxon>Bacteria</taxon>
        <taxon>Bacillati</taxon>
        <taxon>Actinomycetota</taxon>
        <taxon>Actinomycetes</taxon>
        <taxon>Kitasatosporales</taxon>
        <taxon>Streptomycetaceae</taxon>
        <taxon>Streptomyces</taxon>
    </lineage>
</organism>
<dbReference type="EMBL" id="CP029788">
    <property type="protein sequence ID" value="AWT41128.1"/>
    <property type="molecule type" value="Genomic_DNA"/>
</dbReference>
<reference evidence="2 3" key="1">
    <citation type="submission" date="2018-06" db="EMBL/GenBank/DDBJ databases">
        <title>The complete genome sequence of a nosiheptide producer Streptomyces actuosus ATCC 25421: deducing the ability of producing a new class III lantibiotics.</title>
        <authorList>
            <person name="Liu W."/>
            <person name="Sun F."/>
            <person name="Hu Y."/>
        </authorList>
    </citation>
    <scope>NUCLEOTIDE SEQUENCE [LARGE SCALE GENOMIC DNA]</scope>
    <source>
        <strain evidence="2 3">ATCC 25421</strain>
    </source>
</reference>
<dbReference type="OrthoDB" id="4338708at2"/>
<feature type="transmembrane region" description="Helical" evidence="1">
    <location>
        <begin position="32"/>
        <end position="52"/>
    </location>
</feature>
<accession>A0A2U9NVE6</accession>
<evidence type="ECO:0000313" key="3">
    <source>
        <dbReference type="Proteomes" id="UP000247634"/>
    </source>
</evidence>
<dbReference type="Proteomes" id="UP000247634">
    <property type="component" value="Chromosome"/>
</dbReference>
<keyword evidence="1" id="KW-0472">Membrane</keyword>
<dbReference type="InterPro" id="IPR052712">
    <property type="entry name" value="Acid_resist_chaperone_HdeD"/>
</dbReference>
<evidence type="ECO:0008006" key="4">
    <source>
        <dbReference type="Google" id="ProtNLM"/>
    </source>
</evidence>
<dbReference type="PANTHER" id="PTHR34989">
    <property type="entry name" value="PROTEIN HDED"/>
    <property type="match status" value="1"/>
</dbReference>
<protein>
    <recommendedName>
        <fullName evidence="4">HdeD family acid-resistance protein</fullName>
    </recommendedName>
</protein>
<feature type="transmembrane region" description="Helical" evidence="1">
    <location>
        <begin position="7"/>
        <end position="26"/>
    </location>
</feature>
<feature type="transmembrane region" description="Helical" evidence="1">
    <location>
        <begin position="89"/>
        <end position="109"/>
    </location>
</feature>
<feature type="transmembrane region" description="Helical" evidence="1">
    <location>
        <begin position="64"/>
        <end position="83"/>
    </location>
</feature>
<name>A0A2U9NVE6_STRAS</name>
<keyword evidence="1" id="KW-1133">Transmembrane helix</keyword>
<evidence type="ECO:0000256" key="1">
    <source>
        <dbReference type="SAM" id="Phobius"/>
    </source>
</evidence>
<dbReference type="PANTHER" id="PTHR34989:SF1">
    <property type="entry name" value="PROTEIN HDED"/>
    <property type="match status" value="1"/>
</dbReference>
<keyword evidence="3" id="KW-1185">Reference proteome</keyword>
<proteinExistence type="predicted"/>
<dbReference type="KEGG" id="sact:DMT42_01485"/>
<keyword evidence="1" id="KW-0812">Transmembrane</keyword>
<feature type="transmembrane region" description="Helical" evidence="1">
    <location>
        <begin position="121"/>
        <end position="139"/>
    </location>
</feature>
<sequence>MRQQLKWMLVLRGGAAMMFGILALIWPGVTVLALALLFGAYALVDGVALLVGALRREGAKGHRLAHAVGGVLGIAAGLITIAWPGVTALALVAVVGAWAVVTGVAELWAAVHFRRELHHEWLLFVAGAASLVAGVLILARPDAGALTVAQVLGLYALISGALVLASAWRLHGTASPARSARRHARHA</sequence>
<evidence type="ECO:0000313" key="2">
    <source>
        <dbReference type="EMBL" id="AWT41128.1"/>
    </source>
</evidence>
<dbReference type="GO" id="GO:0005886">
    <property type="term" value="C:plasma membrane"/>
    <property type="evidence" value="ECO:0007669"/>
    <property type="project" value="TreeGrafter"/>
</dbReference>
<dbReference type="InterPro" id="IPR005325">
    <property type="entry name" value="DUF308_memb"/>
</dbReference>